<feature type="compositionally biased region" description="Basic and acidic residues" evidence="1">
    <location>
        <begin position="30"/>
        <end position="45"/>
    </location>
</feature>
<accession>A0ABQ8CZ00</accession>
<organism evidence="2 3">
    <name type="scientific">Brassica napus</name>
    <name type="common">Rape</name>
    <dbReference type="NCBI Taxonomy" id="3708"/>
    <lineage>
        <taxon>Eukaryota</taxon>
        <taxon>Viridiplantae</taxon>
        <taxon>Streptophyta</taxon>
        <taxon>Embryophyta</taxon>
        <taxon>Tracheophyta</taxon>
        <taxon>Spermatophyta</taxon>
        <taxon>Magnoliopsida</taxon>
        <taxon>eudicotyledons</taxon>
        <taxon>Gunneridae</taxon>
        <taxon>Pentapetalae</taxon>
        <taxon>rosids</taxon>
        <taxon>malvids</taxon>
        <taxon>Brassicales</taxon>
        <taxon>Brassicaceae</taxon>
        <taxon>Brassiceae</taxon>
        <taxon>Brassica</taxon>
    </lineage>
</organism>
<evidence type="ECO:0000313" key="3">
    <source>
        <dbReference type="Proteomes" id="UP000824890"/>
    </source>
</evidence>
<protein>
    <submittedName>
        <fullName evidence="2">Uncharacterized protein</fullName>
    </submittedName>
</protein>
<dbReference type="Proteomes" id="UP000824890">
    <property type="component" value="Unassembled WGS sequence"/>
</dbReference>
<evidence type="ECO:0000313" key="2">
    <source>
        <dbReference type="EMBL" id="KAH0922319.1"/>
    </source>
</evidence>
<comment type="caution">
    <text evidence="2">The sequence shown here is derived from an EMBL/GenBank/DDBJ whole genome shotgun (WGS) entry which is preliminary data.</text>
</comment>
<gene>
    <name evidence="2" type="ORF">HID58_022337</name>
</gene>
<dbReference type="EMBL" id="JAGKQM010000006">
    <property type="protein sequence ID" value="KAH0922319.1"/>
    <property type="molecule type" value="Genomic_DNA"/>
</dbReference>
<name>A0ABQ8CZ00_BRANA</name>
<sequence>MYVNQSSSIIPHHRTSKPRKENRLQRRRTEKPIKRNRDNPGESRCRHQRGMARRQKPAKRN</sequence>
<reference evidence="2 3" key="1">
    <citation type="submission" date="2021-05" db="EMBL/GenBank/DDBJ databases">
        <title>Genome Assembly of Synthetic Allotetraploid Brassica napus Reveals Homoeologous Exchanges between Subgenomes.</title>
        <authorList>
            <person name="Davis J.T."/>
        </authorList>
    </citation>
    <scope>NUCLEOTIDE SEQUENCE [LARGE SCALE GENOMIC DNA]</scope>
    <source>
        <strain evidence="3">cv. Da-Ae</strain>
        <tissue evidence="2">Seedling</tissue>
    </source>
</reference>
<feature type="region of interest" description="Disordered" evidence="1">
    <location>
        <begin position="1"/>
        <end position="61"/>
    </location>
</feature>
<evidence type="ECO:0000256" key="1">
    <source>
        <dbReference type="SAM" id="MobiDB-lite"/>
    </source>
</evidence>
<proteinExistence type="predicted"/>
<feature type="compositionally biased region" description="Basic residues" evidence="1">
    <location>
        <begin position="46"/>
        <end position="61"/>
    </location>
</feature>
<keyword evidence="3" id="KW-1185">Reference proteome</keyword>